<dbReference type="EMBL" id="CM055744">
    <property type="protein sequence ID" value="KAJ7998799.1"/>
    <property type="molecule type" value="Genomic_DNA"/>
</dbReference>
<evidence type="ECO:0000313" key="1">
    <source>
        <dbReference type="EMBL" id="KAJ7998799.1"/>
    </source>
</evidence>
<name>A0ACC2G4Z4_DALPE</name>
<proteinExistence type="predicted"/>
<sequence length="100" mass="10945">MSAASLRNTLSELLYGRQHLGMLEIVRTWPQNGVSPGAGQSTGDAIFRAANNHCSSELGHQCYVRGETHLRLGSFREFNRLVNSNGIELGISLHAHMPSN</sequence>
<keyword evidence="2" id="KW-1185">Reference proteome</keyword>
<protein>
    <submittedName>
        <fullName evidence="1">Uncharacterized protein</fullName>
    </submittedName>
</protein>
<reference evidence="1" key="1">
    <citation type="submission" date="2021-05" db="EMBL/GenBank/DDBJ databases">
        <authorList>
            <person name="Pan Q."/>
            <person name="Jouanno E."/>
            <person name="Zahm M."/>
            <person name="Klopp C."/>
            <person name="Cabau C."/>
            <person name="Louis A."/>
            <person name="Berthelot C."/>
            <person name="Parey E."/>
            <person name="Roest Crollius H."/>
            <person name="Montfort J."/>
            <person name="Robinson-Rechavi M."/>
            <person name="Bouchez O."/>
            <person name="Lampietro C."/>
            <person name="Lopez Roques C."/>
            <person name="Donnadieu C."/>
            <person name="Postlethwait J."/>
            <person name="Bobe J."/>
            <person name="Dillon D."/>
            <person name="Chandos A."/>
            <person name="von Hippel F."/>
            <person name="Guiguen Y."/>
        </authorList>
    </citation>
    <scope>NUCLEOTIDE SEQUENCE</scope>
    <source>
        <strain evidence="1">YG-Jan2019</strain>
    </source>
</reference>
<evidence type="ECO:0000313" key="2">
    <source>
        <dbReference type="Proteomes" id="UP001157502"/>
    </source>
</evidence>
<organism evidence="1 2">
    <name type="scientific">Dallia pectoralis</name>
    <name type="common">Alaska blackfish</name>
    <dbReference type="NCBI Taxonomy" id="75939"/>
    <lineage>
        <taxon>Eukaryota</taxon>
        <taxon>Metazoa</taxon>
        <taxon>Chordata</taxon>
        <taxon>Craniata</taxon>
        <taxon>Vertebrata</taxon>
        <taxon>Euteleostomi</taxon>
        <taxon>Actinopterygii</taxon>
        <taxon>Neopterygii</taxon>
        <taxon>Teleostei</taxon>
        <taxon>Protacanthopterygii</taxon>
        <taxon>Esociformes</taxon>
        <taxon>Umbridae</taxon>
        <taxon>Dallia</taxon>
    </lineage>
</organism>
<dbReference type="Proteomes" id="UP001157502">
    <property type="component" value="Chromosome 17"/>
</dbReference>
<gene>
    <name evidence="1" type="ORF">DPEC_G00208730</name>
</gene>
<accession>A0ACC2G4Z4</accession>
<comment type="caution">
    <text evidence="1">The sequence shown here is derived from an EMBL/GenBank/DDBJ whole genome shotgun (WGS) entry which is preliminary data.</text>
</comment>